<dbReference type="AlphaFoldDB" id="A0A4Y7SWZ4"/>
<organism evidence="2 3">
    <name type="scientific">Coprinellus micaceus</name>
    <name type="common">Glistening ink-cap mushroom</name>
    <name type="synonym">Coprinus micaceus</name>
    <dbReference type="NCBI Taxonomy" id="71717"/>
    <lineage>
        <taxon>Eukaryota</taxon>
        <taxon>Fungi</taxon>
        <taxon>Dikarya</taxon>
        <taxon>Basidiomycota</taxon>
        <taxon>Agaricomycotina</taxon>
        <taxon>Agaricomycetes</taxon>
        <taxon>Agaricomycetidae</taxon>
        <taxon>Agaricales</taxon>
        <taxon>Agaricineae</taxon>
        <taxon>Psathyrellaceae</taxon>
        <taxon>Coprinellus</taxon>
    </lineage>
</organism>
<sequence length="491" mass="54012">MAVRWCERVDGEAVGKGRHSAKCLEVAKDRELHAKRGGEASARVVVEINCCKITRTYAYTEGHLAFKAEGSDASAGPGKEALRTLAAVVPPQVASRRRELPGTPSQMLGSWGYSQRLFGQSYIRTERLEACISPSDDELLTETQSKHTGRRNGAKKQDGHRPMWVQIHATPEQTLFGRPICVIKAPIEASTTGRIAVIADCGTPTGPLHAVRMSQITGFGGVVRGEPYSPARGEACVIGFDCLAWRRAREVPFKFPFQAPETRVQATEKKGMLTAMSAKLYSRSTTSNAQNTRQRKCFDPGFGACGSWGPLSHWRIFGRKILRDNPIRARLAALGKVVWLVGERFEPGYFNEQIIRVGCIRPAWDFVRCRAWTVGLEAKPRTRRCTGGTQTKGRVAPLASRFSRTCGVLERNQSGSRAKKGDPGDTLRKHNDRMGGACLRLGEEPFALYIPPRSPVESCPARIRKAKGGPRTTLTKGRVYPVVESRAKRGG</sequence>
<dbReference type="Proteomes" id="UP000298030">
    <property type="component" value="Unassembled WGS sequence"/>
</dbReference>
<protein>
    <submittedName>
        <fullName evidence="2">Uncharacterized protein</fullName>
    </submittedName>
</protein>
<dbReference type="EMBL" id="QPFP01000049">
    <property type="protein sequence ID" value="TEB26380.1"/>
    <property type="molecule type" value="Genomic_DNA"/>
</dbReference>
<gene>
    <name evidence="2" type="ORF">FA13DRAFT_1777025</name>
</gene>
<evidence type="ECO:0000313" key="3">
    <source>
        <dbReference type="Proteomes" id="UP000298030"/>
    </source>
</evidence>
<feature type="region of interest" description="Disordered" evidence="1">
    <location>
        <begin position="139"/>
        <end position="160"/>
    </location>
</feature>
<proteinExistence type="predicted"/>
<keyword evidence="3" id="KW-1185">Reference proteome</keyword>
<reference evidence="2 3" key="1">
    <citation type="journal article" date="2019" name="Nat. Ecol. Evol.">
        <title>Megaphylogeny resolves global patterns of mushroom evolution.</title>
        <authorList>
            <person name="Varga T."/>
            <person name="Krizsan K."/>
            <person name="Foldi C."/>
            <person name="Dima B."/>
            <person name="Sanchez-Garcia M."/>
            <person name="Sanchez-Ramirez S."/>
            <person name="Szollosi G.J."/>
            <person name="Szarkandi J.G."/>
            <person name="Papp V."/>
            <person name="Albert L."/>
            <person name="Andreopoulos W."/>
            <person name="Angelini C."/>
            <person name="Antonin V."/>
            <person name="Barry K.W."/>
            <person name="Bougher N.L."/>
            <person name="Buchanan P."/>
            <person name="Buyck B."/>
            <person name="Bense V."/>
            <person name="Catcheside P."/>
            <person name="Chovatia M."/>
            <person name="Cooper J."/>
            <person name="Damon W."/>
            <person name="Desjardin D."/>
            <person name="Finy P."/>
            <person name="Geml J."/>
            <person name="Haridas S."/>
            <person name="Hughes K."/>
            <person name="Justo A."/>
            <person name="Karasinski D."/>
            <person name="Kautmanova I."/>
            <person name="Kiss B."/>
            <person name="Kocsube S."/>
            <person name="Kotiranta H."/>
            <person name="LaButti K.M."/>
            <person name="Lechner B.E."/>
            <person name="Liimatainen K."/>
            <person name="Lipzen A."/>
            <person name="Lukacs Z."/>
            <person name="Mihaltcheva S."/>
            <person name="Morgado L.N."/>
            <person name="Niskanen T."/>
            <person name="Noordeloos M.E."/>
            <person name="Ohm R.A."/>
            <person name="Ortiz-Santana B."/>
            <person name="Ovrebo C."/>
            <person name="Racz N."/>
            <person name="Riley R."/>
            <person name="Savchenko A."/>
            <person name="Shiryaev A."/>
            <person name="Soop K."/>
            <person name="Spirin V."/>
            <person name="Szebenyi C."/>
            <person name="Tomsovsky M."/>
            <person name="Tulloss R.E."/>
            <person name="Uehling J."/>
            <person name="Grigoriev I.V."/>
            <person name="Vagvolgyi C."/>
            <person name="Papp T."/>
            <person name="Martin F.M."/>
            <person name="Miettinen O."/>
            <person name="Hibbett D.S."/>
            <person name="Nagy L.G."/>
        </authorList>
    </citation>
    <scope>NUCLEOTIDE SEQUENCE [LARGE SCALE GENOMIC DNA]</scope>
    <source>
        <strain evidence="2 3">FP101781</strain>
    </source>
</reference>
<comment type="caution">
    <text evidence="2">The sequence shown here is derived from an EMBL/GenBank/DDBJ whole genome shotgun (WGS) entry which is preliminary data.</text>
</comment>
<evidence type="ECO:0000256" key="1">
    <source>
        <dbReference type="SAM" id="MobiDB-lite"/>
    </source>
</evidence>
<name>A0A4Y7SWZ4_COPMI</name>
<evidence type="ECO:0000313" key="2">
    <source>
        <dbReference type="EMBL" id="TEB26380.1"/>
    </source>
</evidence>
<accession>A0A4Y7SWZ4</accession>